<evidence type="ECO:0000313" key="2">
    <source>
        <dbReference type="Proteomes" id="UP001642484"/>
    </source>
</evidence>
<accession>A0ABP0Q583</accession>
<gene>
    <name evidence="1" type="ORF">CCMP2556_LOCUS40149</name>
</gene>
<organism evidence="1 2">
    <name type="scientific">Durusdinium trenchii</name>
    <dbReference type="NCBI Taxonomy" id="1381693"/>
    <lineage>
        <taxon>Eukaryota</taxon>
        <taxon>Sar</taxon>
        <taxon>Alveolata</taxon>
        <taxon>Dinophyceae</taxon>
        <taxon>Suessiales</taxon>
        <taxon>Symbiodiniaceae</taxon>
        <taxon>Durusdinium</taxon>
    </lineage>
</organism>
<reference evidence="1 2" key="1">
    <citation type="submission" date="2024-02" db="EMBL/GenBank/DDBJ databases">
        <authorList>
            <person name="Chen Y."/>
            <person name="Shah S."/>
            <person name="Dougan E. K."/>
            <person name="Thang M."/>
            <person name="Chan C."/>
        </authorList>
    </citation>
    <scope>NUCLEOTIDE SEQUENCE [LARGE SCALE GENOMIC DNA]</scope>
</reference>
<dbReference type="EMBL" id="CAXAMN010023917">
    <property type="protein sequence ID" value="CAK9082160.1"/>
    <property type="molecule type" value="Genomic_DNA"/>
</dbReference>
<dbReference type="Proteomes" id="UP001642484">
    <property type="component" value="Unassembled WGS sequence"/>
</dbReference>
<name>A0ABP0Q583_9DINO</name>
<proteinExistence type="predicted"/>
<comment type="caution">
    <text evidence="1">The sequence shown here is derived from an EMBL/GenBank/DDBJ whole genome shotgun (WGS) entry which is preliminary data.</text>
</comment>
<evidence type="ECO:0000313" key="1">
    <source>
        <dbReference type="EMBL" id="CAK9082160.1"/>
    </source>
</evidence>
<protein>
    <submittedName>
        <fullName evidence="1">Uncharacterized protein</fullName>
    </submittedName>
</protein>
<keyword evidence="2" id="KW-1185">Reference proteome</keyword>
<sequence>MCCPVGARLPTFDFFEVLLQRSDHESSEAFGLKVLCCDGLLIMYAEQDNGILQRWNCDHPTKKIREGYAISSVNGKEDSQAMLAEFQSATRIRSRASRFAGWPKTAVGPKAVGSENIRFR</sequence>